<feature type="compositionally biased region" description="Acidic residues" evidence="6">
    <location>
        <begin position="377"/>
        <end position="398"/>
    </location>
</feature>
<evidence type="ECO:0000256" key="3">
    <source>
        <dbReference type="ARBA" id="ARBA00023125"/>
    </source>
</evidence>
<gene>
    <name evidence="7" type="ORF">GGH94_003973</name>
</gene>
<evidence type="ECO:0000256" key="5">
    <source>
        <dbReference type="ARBA" id="ARBA00023242"/>
    </source>
</evidence>
<keyword evidence="8" id="KW-1185">Reference proteome</keyword>
<dbReference type="Proteomes" id="UP001140074">
    <property type="component" value="Unassembled WGS sequence"/>
</dbReference>
<keyword evidence="3" id="KW-0238">DNA-binding</keyword>
<dbReference type="GO" id="GO:0000785">
    <property type="term" value="C:chromatin"/>
    <property type="evidence" value="ECO:0007669"/>
    <property type="project" value="InterPro"/>
</dbReference>
<name>A0A9W8IG62_9FUNG</name>
<keyword evidence="2" id="KW-0677">Repeat</keyword>
<dbReference type="PANTHER" id="PTHR15052">
    <property type="entry name" value="RNA POLYMERASE III TRANSCRIPTION INITIATION FACTOR COMPLEX SUBUNIT"/>
    <property type="match status" value="1"/>
</dbReference>
<dbReference type="PRINTS" id="PR00929">
    <property type="entry name" value="ATHOOK"/>
</dbReference>
<dbReference type="Gene3D" id="2.130.10.10">
    <property type="entry name" value="YVTN repeat-like/Quinoprotein amine dehydrogenase"/>
    <property type="match status" value="1"/>
</dbReference>
<dbReference type="SMART" id="SM00384">
    <property type="entry name" value="AT_hook"/>
    <property type="match status" value="7"/>
</dbReference>
<comment type="subcellular location">
    <subcellularLocation>
        <location evidence="1">Nucleus</location>
    </subcellularLocation>
</comment>
<evidence type="ECO:0000256" key="1">
    <source>
        <dbReference type="ARBA" id="ARBA00004123"/>
    </source>
</evidence>
<feature type="region of interest" description="Disordered" evidence="6">
    <location>
        <begin position="1"/>
        <end position="309"/>
    </location>
</feature>
<evidence type="ECO:0000313" key="8">
    <source>
        <dbReference type="Proteomes" id="UP001140074"/>
    </source>
</evidence>
<dbReference type="GO" id="GO:0005634">
    <property type="term" value="C:nucleus"/>
    <property type="evidence" value="ECO:0007669"/>
    <property type="project" value="UniProtKB-SubCell"/>
</dbReference>
<dbReference type="InterPro" id="IPR015943">
    <property type="entry name" value="WD40/YVTN_repeat-like_dom_sf"/>
</dbReference>
<feature type="compositionally biased region" description="Low complexity" evidence="6">
    <location>
        <begin position="44"/>
        <end position="62"/>
    </location>
</feature>
<feature type="compositionally biased region" description="Basic residues" evidence="6">
    <location>
        <begin position="161"/>
        <end position="171"/>
    </location>
</feature>
<feature type="compositionally biased region" description="Low complexity" evidence="6">
    <location>
        <begin position="253"/>
        <end position="264"/>
    </location>
</feature>
<dbReference type="GO" id="GO:0006355">
    <property type="term" value="P:regulation of DNA-templated transcription"/>
    <property type="evidence" value="ECO:0007669"/>
    <property type="project" value="InterPro"/>
</dbReference>
<dbReference type="PANTHER" id="PTHR15052:SF2">
    <property type="entry name" value="GENERAL TRANSCRIPTION FACTOR 3C POLYPEPTIDE 2"/>
    <property type="match status" value="1"/>
</dbReference>
<feature type="compositionally biased region" description="Low complexity" evidence="6">
    <location>
        <begin position="88"/>
        <end position="105"/>
    </location>
</feature>
<keyword evidence="5" id="KW-0539">Nucleus</keyword>
<accession>A0A9W8IG62</accession>
<feature type="compositionally biased region" description="Basic residues" evidence="6">
    <location>
        <begin position="337"/>
        <end position="347"/>
    </location>
</feature>
<feature type="region of interest" description="Disordered" evidence="6">
    <location>
        <begin position="1012"/>
        <end position="1054"/>
    </location>
</feature>
<dbReference type="GO" id="GO:0006383">
    <property type="term" value="P:transcription by RNA polymerase III"/>
    <property type="evidence" value="ECO:0007669"/>
    <property type="project" value="TreeGrafter"/>
</dbReference>
<dbReference type="InterPro" id="IPR000116">
    <property type="entry name" value="HMGA"/>
</dbReference>
<dbReference type="GO" id="GO:0000127">
    <property type="term" value="C:transcription factor TFIIIC complex"/>
    <property type="evidence" value="ECO:0007669"/>
    <property type="project" value="TreeGrafter"/>
</dbReference>
<dbReference type="EMBL" id="JANBUY010000146">
    <property type="protein sequence ID" value="KAJ2862889.1"/>
    <property type="molecule type" value="Genomic_DNA"/>
</dbReference>
<proteinExistence type="predicted"/>
<evidence type="ECO:0000256" key="6">
    <source>
        <dbReference type="SAM" id="MobiDB-lite"/>
    </source>
</evidence>
<dbReference type="InterPro" id="IPR052416">
    <property type="entry name" value="GTF3C_component"/>
</dbReference>
<comment type="caution">
    <text evidence="7">The sequence shown here is derived from an EMBL/GenBank/DDBJ whole genome shotgun (WGS) entry which is preliminary data.</text>
</comment>
<sequence>MVRRPPAAAATPTKRGPGRPRKNTIVAKVEETPAKRGPGRPRKSAVSAEPAEAASPAPAEATPPEEPAEASSPAKRDPGRPRKSTASVEPVEQAIVEPAEAIAPAEVEETTPVKRGRGRPKKNPMLVDTPAAKPVEPVAAARQPSVDLVEEQVVETVSPGKRGRGRPRKTLKAVDIDVAASPTEEAAPPTPVTRAGQVRTLPWVRSKRSATSKPLTKAQTSPLQEEEEEEEAATTTPEKLPEEPVRIESSEEPAPQTPTAATPTRRGRGRASDNTPLINVVHAEDVAAESGSPSRPARRGRPPGSTKAAKAAALAAAMAAAEAAGLDPSTVLLTPSKRGRGRGRGRGVIRSPLVRGRVLHPISFTPPAQPRKPREGDSDEESDEYVAGSAEDDEDDNVLEVASDSYDESDSDASKRTPRKKQRVNKLANTPKNHSAGTYTPVDFSAKRTVKLDRRWGGPQPLDRLDNPYRIDLGLDQATWSVLHAMRVNRDCVEIETDRDMLALAIPTSSNVHVAMLNGSGEPLRSDKAPIKLGPLAVHELIDETAGWVVNTGLSACSVDWAPVRSDSGSDYCVDFVAVGGINMPAGSSCSPATSAVEQCAAERVKGAKPGSIQIWRADTASKTAGSCRLSMILTHTFGRCIMLKWCPVSLAPTSETDTAALSIVGYLAAVFGDGYLRVCAVPHPANFARSVGGPVCVRWPKSSLVEISAPHGIFTSLAWASSDLLVAGTSSGSVTAWLLGSSIRAQHANWMASKRGDKGPWPYSIPAEFFENEDCQLAPVVNYPVHTGIVCSVDTYCGGPIKSSNKGSLFTQISLSNIQIISASDIGRIQQTLAAFPSRHHHTIAIMASKPRVAAVFWPTANFLYGDADNCVRITVGNALINPGDPWVYTEFDGHQAGKELANTWNSPTDLSAIYALNLSGAVLDISVSEFHPYIVVSSSDGSVLIQNILGFDNSSRRAPMFRKIYSLLWYPYLKQSALDDDDDDEDEVVVDASADVGADEERLVCLGRTPIQPRPMIPRGGSGSGNKAKRDDEDDDEGSKRAKGAKANKSPKTISGVFVHPAQTAVQACAWSRNPCSAHWVASVCAVGLLRIEDVSL</sequence>
<evidence type="ECO:0000256" key="4">
    <source>
        <dbReference type="ARBA" id="ARBA00023163"/>
    </source>
</evidence>
<evidence type="ECO:0000256" key="2">
    <source>
        <dbReference type="ARBA" id="ARBA00022737"/>
    </source>
</evidence>
<dbReference type="InterPro" id="IPR036322">
    <property type="entry name" value="WD40_repeat_dom_sf"/>
</dbReference>
<dbReference type="SUPFAM" id="SSF50978">
    <property type="entry name" value="WD40 repeat-like"/>
    <property type="match status" value="1"/>
</dbReference>
<organism evidence="7 8">
    <name type="scientific">Coemansia aciculifera</name>
    <dbReference type="NCBI Taxonomy" id="417176"/>
    <lineage>
        <taxon>Eukaryota</taxon>
        <taxon>Fungi</taxon>
        <taxon>Fungi incertae sedis</taxon>
        <taxon>Zoopagomycota</taxon>
        <taxon>Kickxellomycotina</taxon>
        <taxon>Kickxellomycetes</taxon>
        <taxon>Kickxellales</taxon>
        <taxon>Kickxellaceae</taxon>
        <taxon>Coemansia</taxon>
    </lineage>
</organism>
<dbReference type="PRINTS" id="PR00930">
    <property type="entry name" value="HIGHMOBLTYIY"/>
</dbReference>
<feature type="compositionally biased region" description="Basic and acidic residues" evidence="6">
    <location>
        <begin position="239"/>
        <end position="249"/>
    </location>
</feature>
<evidence type="ECO:0000313" key="7">
    <source>
        <dbReference type="EMBL" id="KAJ2862889.1"/>
    </source>
</evidence>
<feature type="compositionally biased region" description="Polar residues" evidence="6">
    <location>
        <begin position="427"/>
        <end position="438"/>
    </location>
</feature>
<keyword evidence="4" id="KW-0804">Transcription</keyword>
<dbReference type="InterPro" id="IPR017956">
    <property type="entry name" value="AT_hook_DNA-bd_motif"/>
</dbReference>
<reference evidence="7" key="1">
    <citation type="submission" date="2022-07" db="EMBL/GenBank/DDBJ databases">
        <title>Phylogenomic reconstructions and comparative analyses of Kickxellomycotina fungi.</title>
        <authorList>
            <person name="Reynolds N.K."/>
            <person name="Stajich J.E."/>
            <person name="Barry K."/>
            <person name="Grigoriev I.V."/>
            <person name="Crous P."/>
            <person name="Smith M.E."/>
        </authorList>
    </citation>
    <scope>NUCLEOTIDE SEQUENCE</scope>
    <source>
        <strain evidence="7">RSA 476</strain>
    </source>
</reference>
<protein>
    <submittedName>
        <fullName evidence="7">Uncharacterized protein</fullName>
    </submittedName>
</protein>
<feature type="compositionally biased region" description="Polar residues" evidence="6">
    <location>
        <begin position="211"/>
        <end position="223"/>
    </location>
</feature>
<feature type="region of interest" description="Disordered" evidence="6">
    <location>
        <begin position="322"/>
        <end position="440"/>
    </location>
</feature>
<dbReference type="GO" id="GO:0003677">
    <property type="term" value="F:DNA binding"/>
    <property type="evidence" value="ECO:0007669"/>
    <property type="project" value="UniProtKB-KW"/>
</dbReference>
<feature type="compositionally biased region" description="Low complexity" evidence="6">
    <location>
        <begin position="130"/>
        <end position="141"/>
    </location>
</feature>
<feature type="compositionally biased region" description="Low complexity" evidence="6">
    <location>
        <begin position="1"/>
        <end position="15"/>
    </location>
</feature>
<dbReference type="AlphaFoldDB" id="A0A9W8IG62"/>